<dbReference type="Pfam" id="PF02170">
    <property type="entry name" value="PAZ"/>
    <property type="match status" value="1"/>
</dbReference>
<gene>
    <name evidence="2" type="ORF">CPELLU_LOCUS10688</name>
</gene>
<dbReference type="InterPro" id="IPR036085">
    <property type="entry name" value="PAZ_dom_sf"/>
</dbReference>
<dbReference type="PANTHER" id="PTHR22891">
    <property type="entry name" value="EUKARYOTIC TRANSLATION INITIATION FACTOR 2C"/>
    <property type="match status" value="1"/>
</dbReference>
<dbReference type="InterPro" id="IPR014811">
    <property type="entry name" value="ArgoL1"/>
</dbReference>
<dbReference type="SUPFAM" id="SSF101690">
    <property type="entry name" value="PAZ domain"/>
    <property type="match status" value="1"/>
</dbReference>
<evidence type="ECO:0000313" key="3">
    <source>
        <dbReference type="Proteomes" id="UP000789759"/>
    </source>
</evidence>
<dbReference type="Proteomes" id="UP000789759">
    <property type="component" value="Unassembled WGS sequence"/>
</dbReference>
<dbReference type="Gene3D" id="2.170.260.10">
    <property type="entry name" value="paz domain"/>
    <property type="match status" value="1"/>
</dbReference>
<dbReference type="InterPro" id="IPR036397">
    <property type="entry name" value="RNaseH_sf"/>
</dbReference>
<organism evidence="2 3">
    <name type="scientific">Cetraspora pellucida</name>
    <dbReference type="NCBI Taxonomy" id="1433469"/>
    <lineage>
        <taxon>Eukaryota</taxon>
        <taxon>Fungi</taxon>
        <taxon>Fungi incertae sedis</taxon>
        <taxon>Mucoromycota</taxon>
        <taxon>Glomeromycotina</taxon>
        <taxon>Glomeromycetes</taxon>
        <taxon>Diversisporales</taxon>
        <taxon>Gigasporaceae</taxon>
        <taxon>Cetraspora</taxon>
    </lineage>
</organism>
<keyword evidence="3" id="KW-1185">Reference proteome</keyword>
<evidence type="ECO:0000259" key="1">
    <source>
        <dbReference type="PROSITE" id="PS50822"/>
    </source>
</evidence>
<dbReference type="InterPro" id="IPR003100">
    <property type="entry name" value="PAZ_dom"/>
</dbReference>
<name>A0A9N9HEL8_9GLOM</name>
<dbReference type="PROSITE" id="PS50822">
    <property type="entry name" value="PIWI"/>
    <property type="match status" value="1"/>
</dbReference>
<dbReference type="EMBL" id="CAJVQA010008949">
    <property type="protein sequence ID" value="CAG8679219.1"/>
    <property type="molecule type" value="Genomic_DNA"/>
</dbReference>
<dbReference type="Gene3D" id="3.30.420.10">
    <property type="entry name" value="Ribonuclease H-like superfamily/Ribonuclease H"/>
    <property type="match status" value="1"/>
</dbReference>
<proteinExistence type="predicted"/>
<dbReference type="Pfam" id="PF02171">
    <property type="entry name" value="Piwi"/>
    <property type="match status" value="1"/>
</dbReference>
<dbReference type="InterPro" id="IPR012337">
    <property type="entry name" value="RNaseH-like_sf"/>
</dbReference>
<dbReference type="SMART" id="SM01163">
    <property type="entry name" value="DUF1785"/>
    <property type="match status" value="1"/>
</dbReference>
<dbReference type="OrthoDB" id="2328032at2759"/>
<dbReference type="InterPro" id="IPR003165">
    <property type="entry name" value="Piwi"/>
</dbReference>
<accession>A0A9N9HEL8</accession>
<dbReference type="SUPFAM" id="SSF53098">
    <property type="entry name" value="Ribonuclease H-like"/>
    <property type="match status" value="1"/>
</dbReference>
<dbReference type="GO" id="GO:0003723">
    <property type="term" value="F:RNA binding"/>
    <property type="evidence" value="ECO:0007669"/>
    <property type="project" value="InterPro"/>
</dbReference>
<sequence length="857" mass="96966">MSNDIKNKIALRPKEPAIRGKPVEVIVNYVAITKSFKYPTVHSYTLDVKPQQGKKAKREEAEAVFYQLLNNKEFGQDVSPVYDGSMIYSFNKLCNGKDYKTFSRINIPLPDGAGRAKSFSAVLKYNNRCETYQMAEYVKMNSNQRWGDDIQNSLRILNAFINSDVRAQYLTHGRKQIFPKPDSGKRLFLPGGIELMPGFFQSIRPGWEKLLINIDICATTFYPSGPLIDLIPKILRNIRSKDQLRRGLSSDEIVSLENFLKDLSFTTTYRSAHNSKPKKKVSYITKKPAQNLMFNYEGKNISVSQYFRDSETPLEFPLLPCVAVKATKRGQSDAYYPLEICQKYKVKLELDQRKDMIKKTAIGPSDRFERITGARLDIYKHSENDAMKSIGMDVGKDYLTTTSRVLEPPPLTCTLDNKEIIPESGSWSPATLHSWSVVCFDVNLKKEHVEPAIKCLIESLVEKGLRVNRPQKIMQGNPQNCKAALTSAAVGADSKKSPQLIVCILANKINGISGLYAEIKKICITELGVHSQCFQSKEIGESQWRSICYNASLKINGKLGGTNSRLIPKQLDFKGAKPYMIIGADVFHPSIEDKKKGRPSVAGLVASMDQFATKYIGRYSMNEKLKNEVIEGIGSIFIDFVKVFFEKTNNKYFPEAILFYRDGVAEGQFEIIMEDEVSKILDELKIFYESHGRKPPKLTVIIMQKRHHTRAKPKDDSNVDPKGNGNCQPGTVIDKDIVVPQYFTFYLQSHSSPLGTARSAYYHVIYDEIGFSQDEMETLTYKLCFSSVRCNLSLSMVTPLHYAHNLANLAKNLVTYEEFPPKPVGRRSAPPTPAPEFVKNGKQYYAHNNIKNTLYFA</sequence>
<evidence type="ECO:0000313" key="2">
    <source>
        <dbReference type="EMBL" id="CAG8679219.1"/>
    </source>
</evidence>
<protein>
    <submittedName>
        <fullName evidence="2">7655_t:CDS:1</fullName>
    </submittedName>
</protein>
<dbReference type="AlphaFoldDB" id="A0A9N9HEL8"/>
<reference evidence="2" key="1">
    <citation type="submission" date="2021-06" db="EMBL/GenBank/DDBJ databases">
        <authorList>
            <person name="Kallberg Y."/>
            <person name="Tangrot J."/>
            <person name="Rosling A."/>
        </authorList>
    </citation>
    <scope>NUCLEOTIDE SEQUENCE</scope>
    <source>
        <strain evidence="2">FL966</strain>
    </source>
</reference>
<dbReference type="CDD" id="cd02846">
    <property type="entry name" value="PAZ_argonaute_like"/>
    <property type="match status" value="1"/>
</dbReference>
<feature type="domain" description="Piwi" evidence="1">
    <location>
        <begin position="500"/>
        <end position="815"/>
    </location>
</feature>
<dbReference type="SMART" id="SM00950">
    <property type="entry name" value="Piwi"/>
    <property type="match status" value="1"/>
</dbReference>
<dbReference type="Gene3D" id="3.40.50.2300">
    <property type="match status" value="1"/>
</dbReference>
<comment type="caution">
    <text evidence="2">The sequence shown here is derived from an EMBL/GenBank/DDBJ whole genome shotgun (WGS) entry which is preliminary data.</text>
</comment>
<dbReference type="Pfam" id="PF08699">
    <property type="entry name" value="ArgoL1"/>
    <property type="match status" value="1"/>
</dbReference>